<gene>
    <name evidence="1" type="ORF">KCX82_10445</name>
</gene>
<reference evidence="1" key="2">
    <citation type="submission" date="2021-04" db="EMBL/GenBank/DDBJ databases">
        <authorList>
            <person name="Liu J."/>
        </authorList>
    </citation>
    <scope>NUCLEOTIDE SEQUENCE</scope>
    <source>
        <strain evidence="1">BAD-6</strain>
    </source>
</reference>
<dbReference type="Pfam" id="PF12669">
    <property type="entry name" value="FeoB_associated"/>
    <property type="match status" value="1"/>
</dbReference>
<dbReference type="Proteomes" id="UP000675664">
    <property type="component" value="Unassembled WGS sequence"/>
</dbReference>
<dbReference type="RefSeq" id="WP_227018423.1">
    <property type="nucleotide sequence ID" value="NZ_JAGSND010000006.1"/>
</dbReference>
<dbReference type="AlphaFoldDB" id="A0A8J7W0T8"/>
<organism evidence="1 2">
    <name type="scientific">Sinanaerobacter chloroacetimidivorans</name>
    <dbReference type="NCBI Taxonomy" id="2818044"/>
    <lineage>
        <taxon>Bacteria</taxon>
        <taxon>Bacillati</taxon>
        <taxon>Bacillota</taxon>
        <taxon>Clostridia</taxon>
        <taxon>Peptostreptococcales</taxon>
        <taxon>Anaerovoracaceae</taxon>
        <taxon>Sinanaerobacter</taxon>
    </lineage>
</organism>
<comment type="caution">
    <text evidence="1">The sequence shown here is derived from an EMBL/GenBank/DDBJ whole genome shotgun (WGS) entry which is preliminary data.</text>
</comment>
<reference evidence="1" key="1">
    <citation type="submission" date="2021-04" db="EMBL/GenBank/DDBJ databases">
        <title>Sinoanaerobacter chloroacetimidivorans sp. nov., an obligate anaerobic bacterium isolated from anaerobic sludge.</title>
        <authorList>
            <person name="Bao Y."/>
        </authorList>
    </citation>
    <scope>NUCLEOTIDE SEQUENCE</scope>
    <source>
        <strain evidence="1">BAD-6</strain>
    </source>
</reference>
<dbReference type="EMBL" id="JAGSND010000006">
    <property type="protein sequence ID" value="MBR0598294.1"/>
    <property type="molecule type" value="Genomic_DNA"/>
</dbReference>
<evidence type="ECO:0000313" key="2">
    <source>
        <dbReference type="Proteomes" id="UP000675664"/>
    </source>
</evidence>
<evidence type="ECO:0000313" key="1">
    <source>
        <dbReference type="EMBL" id="MBR0598294.1"/>
    </source>
</evidence>
<protein>
    <submittedName>
        <fullName evidence="1">FeoB-associated Cys-rich membrane protein</fullName>
    </submittedName>
</protein>
<accession>A0A8J7W0T8</accession>
<keyword evidence="2" id="KW-1185">Reference proteome</keyword>
<sequence>MVDFIIGGLVLIAVIFAVRQVIKNQKNGGCAGGCSGCSQGSSCRVYEDLEKEIQEKNKGK</sequence>
<name>A0A8J7W0T8_9FIRM</name>
<proteinExistence type="predicted"/>